<dbReference type="SUPFAM" id="SSF53383">
    <property type="entry name" value="PLP-dependent transferases"/>
    <property type="match status" value="1"/>
</dbReference>
<accession>A8N095</accession>
<dbReference type="HOGENOM" id="CLU_987001_0_0_1"/>
<dbReference type="EMBL" id="AACS02000001">
    <property type="protein sequence ID" value="EAU93634.2"/>
    <property type="molecule type" value="Genomic_DNA"/>
</dbReference>
<dbReference type="Pfam" id="PF00155">
    <property type="entry name" value="Aminotran_1_2"/>
    <property type="match status" value="1"/>
</dbReference>
<dbReference type="Proteomes" id="UP000001861">
    <property type="component" value="Unassembled WGS sequence"/>
</dbReference>
<dbReference type="InterPro" id="IPR050478">
    <property type="entry name" value="Ethylene_sulfur-biosynth"/>
</dbReference>
<protein>
    <recommendedName>
        <fullName evidence="2">Aminotransferase class I/classII large domain-containing protein</fullName>
    </recommendedName>
</protein>
<dbReference type="GO" id="GO:0006520">
    <property type="term" value="P:amino acid metabolic process"/>
    <property type="evidence" value="ECO:0007669"/>
    <property type="project" value="TreeGrafter"/>
</dbReference>
<dbReference type="GeneID" id="6004713"/>
<dbReference type="OMA" id="FRENAMF"/>
<feature type="domain" description="Aminotransferase class I/classII large" evidence="2">
    <location>
        <begin position="45"/>
        <end position="242"/>
    </location>
</feature>
<dbReference type="OrthoDB" id="7042322at2759"/>
<name>A8N095_COPC7</name>
<comment type="caution">
    <text evidence="3">The sequence shown here is derived from an EMBL/GenBank/DDBJ whole genome shotgun (WGS) entry which is preliminary data.</text>
</comment>
<keyword evidence="1" id="KW-0663">Pyridoxal phosphate</keyword>
<dbReference type="eggNOG" id="KOG0256">
    <property type="taxonomic scope" value="Eukaryota"/>
</dbReference>
<dbReference type="InterPro" id="IPR015421">
    <property type="entry name" value="PyrdxlP-dep_Trfase_major"/>
</dbReference>
<reference evidence="3 4" key="1">
    <citation type="journal article" date="2010" name="Proc. Natl. Acad. Sci. U.S.A.">
        <title>Insights into evolution of multicellular fungi from the assembled chromosomes of the mushroom Coprinopsis cinerea (Coprinus cinereus).</title>
        <authorList>
            <person name="Stajich J.E."/>
            <person name="Wilke S.K."/>
            <person name="Ahren D."/>
            <person name="Au C.H."/>
            <person name="Birren B.W."/>
            <person name="Borodovsky M."/>
            <person name="Burns C."/>
            <person name="Canback B."/>
            <person name="Casselton L.A."/>
            <person name="Cheng C.K."/>
            <person name="Deng J."/>
            <person name="Dietrich F.S."/>
            <person name="Fargo D.C."/>
            <person name="Farman M.L."/>
            <person name="Gathman A.C."/>
            <person name="Goldberg J."/>
            <person name="Guigo R."/>
            <person name="Hoegger P.J."/>
            <person name="Hooker J.B."/>
            <person name="Huggins A."/>
            <person name="James T.Y."/>
            <person name="Kamada T."/>
            <person name="Kilaru S."/>
            <person name="Kodira C."/>
            <person name="Kues U."/>
            <person name="Kupfer D."/>
            <person name="Kwan H.S."/>
            <person name="Lomsadze A."/>
            <person name="Li W."/>
            <person name="Lilly W.W."/>
            <person name="Ma L.J."/>
            <person name="Mackey A.J."/>
            <person name="Manning G."/>
            <person name="Martin F."/>
            <person name="Muraguchi H."/>
            <person name="Natvig D.O."/>
            <person name="Palmerini H."/>
            <person name="Ramesh M.A."/>
            <person name="Rehmeyer C.J."/>
            <person name="Roe B.A."/>
            <person name="Shenoy N."/>
            <person name="Stanke M."/>
            <person name="Ter-Hovhannisyan V."/>
            <person name="Tunlid A."/>
            <person name="Velagapudi R."/>
            <person name="Vision T.J."/>
            <person name="Zeng Q."/>
            <person name="Zolan M.E."/>
            <person name="Pukkila P.J."/>
        </authorList>
    </citation>
    <scope>NUCLEOTIDE SEQUENCE [LARGE SCALE GENOMIC DNA]</scope>
    <source>
        <strain evidence="4">Okayama-7 / 130 / ATCC MYA-4618 / FGSC 9003</strain>
    </source>
</reference>
<dbReference type="InterPro" id="IPR004839">
    <property type="entry name" value="Aminotransferase_I/II_large"/>
</dbReference>
<organism evidence="3 4">
    <name type="scientific">Coprinopsis cinerea (strain Okayama-7 / 130 / ATCC MYA-4618 / FGSC 9003)</name>
    <name type="common">Inky cap fungus</name>
    <name type="synonym">Hormographiella aspergillata</name>
    <dbReference type="NCBI Taxonomy" id="240176"/>
    <lineage>
        <taxon>Eukaryota</taxon>
        <taxon>Fungi</taxon>
        <taxon>Dikarya</taxon>
        <taxon>Basidiomycota</taxon>
        <taxon>Agaricomycotina</taxon>
        <taxon>Agaricomycetes</taxon>
        <taxon>Agaricomycetidae</taxon>
        <taxon>Agaricales</taxon>
        <taxon>Agaricineae</taxon>
        <taxon>Psathyrellaceae</taxon>
        <taxon>Coprinopsis</taxon>
    </lineage>
</organism>
<dbReference type="VEuPathDB" id="FungiDB:CC1G_02864"/>
<proteinExistence type="predicted"/>
<dbReference type="PANTHER" id="PTHR43795">
    <property type="entry name" value="BIFUNCTIONAL ASPARTATE AMINOTRANSFERASE AND GLUTAMATE/ASPARTATE-PREPHENATE AMINOTRANSFERASE-RELATED"/>
    <property type="match status" value="1"/>
</dbReference>
<gene>
    <name evidence="3" type="ORF">CC1G_02864</name>
</gene>
<dbReference type="STRING" id="240176.A8N095"/>
<dbReference type="KEGG" id="cci:CC1G_02864"/>
<dbReference type="InterPro" id="IPR015424">
    <property type="entry name" value="PyrdxlP-dep_Trfase"/>
</dbReference>
<evidence type="ECO:0000313" key="3">
    <source>
        <dbReference type="EMBL" id="EAU93634.2"/>
    </source>
</evidence>
<sequence length="282" mass="30864">MSLSEQGKTRAALVLPGGPLHALFTAIQNEWSPDFKDGISRLDVSENDLMGKEMATILKSFAAEANHNWLTYQGSATPSCSIKLLESLATLINNRFRPRQVITPDQLVGGAGCSLLLEGLTRIICDDGDIILTPAPIWPIFHTIVANANVSLSVVSSYDATATTFGEQAEVISSLLDWSEATKTRWTTRVQQLRSSGKKPRAVLLSNPQNPLGRCYSRSFILGILDFCQENDLFLISDEVFALSHHHYETINGYKSTRGRNGMYPACAYKLGVSHGLYAQAG</sequence>
<dbReference type="PANTHER" id="PTHR43795:SF39">
    <property type="entry name" value="AMINOTRANSFERASE CLASS I_CLASSII DOMAIN-CONTAINING PROTEIN"/>
    <property type="match status" value="1"/>
</dbReference>
<dbReference type="AlphaFoldDB" id="A8N095"/>
<dbReference type="RefSeq" id="XP_001828283.2">
    <property type="nucleotide sequence ID" value="XM_001828231.2"/>
</dbReference>
<evidence type="ECO:0000259" key="2">
    <source>
        <dbReference type="Pfam" id="PF00155"/>
    </source>
</evidence>
<dbReference type="GO" id="GO:0008483">
    <property type="term" value="F:transaminase activity"/>
    <property type="evidence" value="ECO:0007669"/>
    <property type="project" value="TreeGrafter"/>
</dbReference>
<keyword evidence="4" id="KW-1185">Reference proteome</keyword>
<dbReference type="InParanoid" id="A8N095"/>
<evidence type="ECO:0000256" key="1">
    <source>
        <dbReference type="ARBA" id="ARBA00022898"/>
    </source>
</evidence>
<evidence type="ECO:0000313" key="4">
    <source>
        <dbReference type="Proteomes" id="UP000001861"/>
    </source>
</evidence>
<dbReference type="GO" id="GO:0030170">
    <property type="term" value="F:pyridoxal phosphate binding"/>
    <property type="evidence" value="ECO:0007669"/>
    <property type="project" value="InterPro"/>
</dbReference>
<dbReference type="Gene3D" id="3.40.640.10">
    <property type="entry name" value="Type I PLP-dependent aspartate aminotransferase-like (Major domain)"/>
    <property type="match status" value="1"/>
</dbReference>